<accession>A0AAJ1F0F2</accession>
<reference evidence="5 6" key="1">
    <citation type="submission" date="2022-02" db="EMBL/GenBank/DDBJ databases">
        <title>The genome sequence of Shewanella sp. 3B26.</title>
        <authorList>
            <person name="Du J."/>
        </authorList>
    </citation>
    <scope>NUCLEOTIDE SEQUENCE [LARGE SCALE GENOMIC DNA]</scope>
    <source>
        <strain evidence="5 6">3B26</strain>
    </source>
</reference>
<evidence type="ECO:0000313" key="5">
    <source>
        <dbReference type="EMBL" id="MCH4294318.1"/>
    </source>
</evidence>
<dbReference type="Proteomes" id="UP001297581">
    <property type="component" value="Unassembled WGS sequence"/>
</dbReference>
<feature type="domain" description="Solute-binding protein family 3/N-terminal" evidence="4">
    <location>
        <begin position="32"/>
        <end position="263"/>
    </location>
</feature>
<dbReference type="InterPro" id="IPR001638">
    <property type="entry name" value="Solute-binding_3/MltF_N"/>
</dbReference>
<evidence type="ECO:0000313" key="6">
    <source>
        <dbReference type="Proteomes" id="UP001297581"/>
    </source>
</evidence>
<name>A0AAJ1F0F2_9GAMM</name>
<dbReference type="InterPro" id="IPR015168">
    <property type="entry name" value="SsuA/THI5"/>
</dbReference>
<dbReference type="AlphaFoldDB" id="A0AAJ1F0F2"/>
<sequence>MRPIGFGLISLLAVGLYLLIVMGNPKPVFSAPLTIAVSSTPLSSPFILADKYGLFKKQGLEVQIKLYHGGHRCFEALMSGEVELATSSESVAMYNAFKRNDFSLIATFVTSDNDVKLTARRNAGIESLEDVAGHRVGMIKASASEYFFHSALMLHGVEPSGIIPVYLPPEQLGPALQNNEVDMVSLWEPYANQVAQSLKDEGFQLSTKGLYRLSFNLMAKRDDVQAKHSVHTALLKALEDAIELIQNQPDEARAAVSDYLKIPASEIDSYWPDYHFHLTLDKTLQLDLLSQAHWAISSGYVEQLVAPDFRDFIDDTALNALHGQMGGPGGTP</sequence>
<dbReference type="Pfam" id="PF09084">
    <property type="entry name" value="NMT1"/>
    <property type="match status" value="1"/>
</dbReference>
<keyword evidence="3" id="KW-0732">Signal</keyword>
<evidence type="ECO:0000256" key="2">
    <source>
        <dbReference type="ARBA" id="ARBA00010742"/>
    </source>
</evidence>
<evidence type="ECO:0000256" key="3">
    <source>
        <dbReference type="ARBA" id="ARBA00022729"/>
    </source>
</evidence>
<proteinExistence type="inferred from homology"/>
<comment type="caution">
    <text evidence="5">The sequence shown here is derived from an EMBL/GenBank/DDBJ whole genome shotgun (WGS) entry which is preliminary data.</text>
</comment>
<dbReference type="Gene3D" id="3.40.190.10">
    <property type="entry name" value="Periplasmic binding protein-like II"/>
    <property type="match status" value="2"/>
</dbReference>
<dbReference type="EMBL" id="JAKUDL010000002">
    <property type="protein sequence ID" value="MCH4294318.1"/>
    <property type="molecule type" value="Genomic_DNA"/>
</dbReference>
<dbReference type="SUPFAM" id="SSF53850">
    <property type="entry name" value="Periplasmic binding protein-like II"/>
    <property type="match status" value="1"/>
</dbReference>
<gene>
    <name evidence="5" type="ORF">MJ923_08355</name>
</gene>
<protein>
    <submittedName>
        <fullName evidence="5">ABC transporter substrate-binding protein</fullName>
    </submittedName>
</protein>
<dbReference type="PANTHER" id="PTHR30024">
    <property type="entry name" value="ALIPHATIC SULFONATES-BINDING PROTEIN-RELATED"/>
    <property type="match status" value="1"/>
</dbReference>
<comment type="similarity">
    <text evidence="2">Belongs to the bacterial solute-binding protein SsuA/TauA family.</text>
</comment>
<organism evidence="5 6">
    <name type="scientific">Shewanella zhuhaiensis</name>
    <dbReference type="NCBI Taxonomy" id="2919576"/>
    <lineage>
        <taxon>Bacteria</taxon>
        <taxon>Pseudomonadati</taxon>
        <taxon>Pseudomonadota</taxon>
        <taxon>Gammaproteobacteria</taxon>
        <taxon>Alteromonadales</taxon>
        <taxon>Shewanellaceae</taxon>
        <taxon>Shewanella</taxon>
    </lineage>
</organism>
<evidence type="ECO:0000259" key="4">
    <source>
        <dbReference type="SMART" id="SM00062"/>
    </source>
</evidence>
<dbReference type="GO" id="GO:0042597">
    <property type="term" value="C:periplasmic space"/>
    <property type="evidence" value="ECO:0007669"/>
    <property type="project" value="UniProtKB-SubCell"/>
</dbReference>
<evidence type="ECO:0000256" key="1">
    <source>
        <dbReference type="ARBA" id="ARBA00004418"/>
    </source>
</evidence>
<dbReference type="SMART" id="SM00062">
    <property type="entry name" value="PBPb"/>
    <property type="match status" value="1"/>
</dbReference>
<dbReference type="GO" id="GO:0042918">
    <property type="term" value="P:alkanesulfonate transmembrane transport"/>
    <property type="evidence" value="ECO:0007669"/>
    <property type="project" value="TreeGrafter"/>
</dbReference>
<keyword evidence="6" id="KW-1185">Reference proteome</keyword>
<dbReference type="PANTHER" id="PTHR30024:SF47">
    <property type="entry name" value="TAURINE-BINDING PERIPLASMIC PROTEIN"/>
    <property type="match status" value="1"/>
</dbReference>
<dbReference type="RefSeq" id="WP_240590691.1">
    <property type="nucleotide sequence ID" value="NZ_JAKUDL010000002.1"/>
</dbReference>
<comment type="subcellular location">
    <subcellularLocation>
        <location evidence="1">Periplasm</location>
    </subcellularLocation>
</comment>